<dbReference type="EMBL" id="CP145316">
    <property type="protein sequence ID" value="XAM17403.1"/>
    <property type="molecule type" value="Genomic_DNA"/>
</dbReference>
<protein>
    <recommendedName>
        <fullName evidence="3">Lipoprotein</fullName>
    </recommendedName>
</protein>
<reference evidence="1 2" key="1">
    <citation type="submission" date="2024-02" db="EMBL/GenBank/DDBJ databases">
        <title>Genome and pathogenicity analysis of Helicobacter mastomyrinus isolated from mice.</title>
        <authorList>
            <person name="Zhu L."/>
        </authorList>
    </citation>
    <scope>NUCLEOTIDE SEQUENCE [LARGE SCALE GENOMIC DNA]</scope>
    <source>
        <strain evidence="1 2">Hm-17</strain>
    </source>
</reference>
<evidence type="ECO:0000313" key="2">
    <source>
        <dbReference type="Proteomes" id="UP001434737"/>
    </source>
</evidence>
<dbReference type="RefSeq" id="WP_343353081.1">
    <property type="nucleotide sequence ID" value="NZ_CP145316.1"/>
</dbReference>
<name>A0ABZ3F5E6_9HELI</name>
<keyword evidence="2" id="KW-1185">Reference proteome</keyword>
<accession>A0ABZ3F5E6</accession>
<sequence length="183" mass="20411">MKTSYLVLPYLTLLGAAVIMSGCFSSSPNMAESNIQIAQVCNTPQYDIILGKIESSKGNVLPAEEFKSILEKSLIDNGCFNIQSKSSDTTYRLDVKYNLGIEQTKEDTSIVSSKDNVTLKSDVQFNLYKKTNTIQQKATSTLKLSEKKYLGLGEDVQITQEQKEDVLKRSFRTIFANLSNMPN</sequence>
<evidence type="ECO:0000313" key="1">
    <source>
        <dbReference type="EMBL" id="XAM17403.1"/>
    </source>
</evidence>
<dbReference type="PROSITE" id="PS51257">
    <property type="entry name" value="PROKAR_LIPOPROTEIN"/>
    <property type="match status" value="1"/>
</dbReference>
<gene>
    <name evidence="1" type="ORF">V3I05_06855</name>
</gene>
<proteinExistence type="predicted"/>
<dbReference type="Proteomes" id="UP001434737">
    <property type="component" value="Chromosome"/>
</dbReference>
<evidence type="ECO:0008006" key="3">
    <source>
        <dbReference type="Google" id="ProtNLM"/>
    </source>
</evidence>
<organism evidence="1 2">
    <name type="scientific">Helicobacter mastomyrinus</name>
    <dbReference type="NCBI Taxonomy" id="287948"/>
    <lineage>
        <taxon>Bacteria</taxon>
        <taxon>Pseudomonadati</taxon>
        <taxon>Campylobacterota</taxon>
        <taxon>Epsilonproteobacteria</taxon>
        <taxon>Campylobacterales</taxon>
        <taxon>Helicobacteraceae</taxon>
        <taxon>Helicobacter</taxon>
    </lineage>
</organism>